<dbReference type="Proteomes" id="UP000659654">
    <property type="component" value="Unassembled WGS sequence"/>
</dbReference>
<protein>
    <submittedName>
        <fullName evidence="3">(pine wood nematode) hypothetical protein</fullName>
    </submittedName>
</protein>
<feature type="region of interest" description="Disordered" evidence="2">
    <location>
        <begin position="1"/>
        <end position="29"/>
    </location>
</feature>
<evidence type="ECO:0000313" key="3">
    <source>
        <dbReference type="EMBL" id="CAD5231605.1"/>
    </source>
</evidence>
<evidence type="ECO:0000313" key="5">
    <source>
        <dbReference type="Proteomes" id="UP000659654"/>
    </source>
</evidence>
<feature type="coiled-coil region" evidence="1">
    <location>
        <begin position="30"/>
        <end position="117"/>
    </location>
</feature>
<evidence type="ECO:0000313" key="4">
    <source>
        <dbReference type="Proteomes" id="UP000095284"/>
    </source>
</evidence>
<dbReference type="SMR" id="A0A1I7RSN4"/>
<keyword evidence="5" id="KW-1185">Reference proteome</keyword>
<dbReference type="AlphaFoldDB" id="A0A1I7RSN4"/>
<dbReference type="EMBL" id="CAJFDI010000005">
    <property type="protein sequence ID" value="CAD5231605.1"/>
    <property type="molecule type" value="Genomic_DNA"/>
</dbReference>
<evidence type="ECO:0000313" key="6">
    <source>
        <dbReference type="WBParaSite" id="BXY_0373800.1"/>
    </source>
</evidence>
<dbReference type="OrthoDB" id="5872296at2759"/>
<name>A0A1I7RSN4_BURXY</name>
<gene>
    <name evidence="3" type="ORF">BXYJ_LOCUS11701</name>
</gene>
<dbReference type="WBParaSite" id="BXY_0373800.1">
    <property type="protein sequence ID" value="BXY_0373800.1"/>
    <property type="gene ID" value="BXY_0373800"/>
</dbReference>
<accession>A0A1I7RSN4</accession>
<reference evidence="3" key="2">
    <citation type="submission" date="2020-09" db="EMBL/GenBank/DDBJ databases">
        <authorList>
            <person name="Kikuchi T."/>
        </authorList>
    </citation>
    <scope>NUCLEOTIDE SEQUENCE</scope>
    <source>
        <strain evidence="3">Ka4C1</strain>
    </source>
</reference>
<evidence type="ECO:0000256" key="2">
    <source>
        <dbReference type="SAM" id="MobiDB-lite"/>
    </source>
</evidence>
<organism evidence="4 6">
    <name type="scientific">Bursaphelenchus xylophilus</name>
    <name type="common">Pinewood nematode worm</name>
    <name type="synonym">Aphelenchoides xylophilus</name>
    <dbReference type="NCBI Taxonomy" id="6326"/>
    <lineage>
        <taxon>Eukaryota</taxon>
        <taxon>Metazoa</taxon>
        <taxon>Ecdysozoa</taxon>
        <taxon>Nematoda</taxon>
        <taxon>Chromadorea</taxon>
        <taxon>Rhabditida</taxon>
        <taxon>Tylenchina</taxon>
        <taxon>Tylenchomorpha</taxon>
        <taxon>Aphelenchoidea</taxon>
        <taxon>Aphelenchoididae</taxon>
        <taxon>Bursaphelenchus</taxon>
    </lineage>
</organism>
<proteinExistence type="predicted"/>
<sequence>MERGKVENSRVRQKYDMSRNRERASKNDPIAQERKLMAKKETELNKTIDELHVSVEKAKASEEKLTKENEMIKKNYQEKELEVEKLSQFWLLSQQQLQMLERKNVELEAKMQKIQSVHVETVSLLHKRISMLQLNTQLEKEMATQTDPFGQDSDCTGQISVSIQTESEWDRSSVNDLLKGHDEQLAELIAEIENTKIQAQADYKFAVVQMEQGLREEHEEELRAVKEEKERQLEEMVRIQNEQLLQYQETNAETKAHLNAEITQLKVENSQQHNDLVAKEEECTALNDKHHQLEQQYGDLQGKYKVLSHSYEKNKVDQGALKKDVKTIADLRNRMEKIEEINEILLGEFKKVEDEKNLLTRPNMRNRGGSTSSLQSMTKGEAYGELVDNIRREHGGLAIQ</sequence>
<dbReference type="eggNOG" id="ENOG502TDTK">
    <property type="taxonomic scope" value="Eukaryota"/>
</dbReference>
<dbReference type="Proteomes" id="UP000095284">
    <property type="component" value="Unplaced"/>
</dbReference>
<reference evidence="6" key="1">
    <citation type="submission" date="2016-11" db="UniProtKB">
        <authorList>
            <consortium name="WormBaseParasite"/>
        </authorList>
    </citation>
    <scope>IDENTIFICATION</scope>
</reference>
<dbReference type="EMBL" id="CAJFCV020000005">
    <property type="protein sequence ID" value="CAG9122859.1"/>
    <property type="molecule type" value="Genomic_DNA"/>
</dbReference>
<feature type="coiled-coil region" evidence="1">
    <location>
        <begin position="178"/>
        <end position="355"/>
    </location>
</feature>
<keyword evidence="1" id="KW-0175">Coiled coil</keyword>
<evidence type="ECO:0000256" key="1">
    <source>
        <dbReference type="SAM" id="Coils"/>
    </source>
</evidence>
<dbReference type="Proteomes" id="UP000582659">
    <property type="component" value="Unassembled WGS sequence"/>
</dbReference>